<feature type="compositionally biased region" description="Low complexity" evidence="1">
    <location>
        <begin position="183"/>
        <end position="199"/>
    </location>
</feature>
<keyword evidence="2" id="KW-1133">Transmembrane helix</keyword>
<sequence length="397" mass="44450">MNISFSFIIPVYNRPEEIRELLDSLALQTYGAAFEIVVVEDGSTIPCEAVIEDFKRMYLQGSSPISLTYLKKSNSGPGRSRNYGMVRAKGDYFIILDSDCILPPHYLDAVTKSLQEHFVHCYGGPDAAHASFSLVQKGIDYAMTSVLTTGGIRGKRKAFQKNHKGRPSGQGRKASASAQVETGRSSSSGDNGNQSNNFGTRQDSPAKQKGFQPRSFNMGLSRIAFEATGGFGNIHPGEDPDLVFRLWGKGFATKLIPTAFVYHKRRIDWQKFFLQVKKFGSVRPILNRRYPRTAKMTYWFPTLFCLGFMAASMLWYLGIRLPMLLYVLYLGFVFLDSLLKNRSLAVALLSLVAVCIQFMGYGYGFIKSTIFLNFSGKPAERLFPELFFGSTDTEDRT</sequence>
<keyword evidence="2" id="KW-0812">Transmembrane</keyword>
<keyword evidence="2" id="KW-0472">Membrane</keyword>
<proteinExistence type="predicted"/>
<feature type="region of interest" description="Disordered" evidence="1">
    <location>
        <begin position="154"/>
        <end position="211"/>
    </location>
</feature>
<evidence type="ECO:0000259" key="3">
    <source>
        <dbReference type="Pfam" id="PF00535"/>
    </source>
</evidence>
<organism evidence="5 6">
    <name type="scientific">Pricia mediterranea</name>
    <dbReference type="NCBI Taxonomy" id="3076079"/>
    <lineage>
        <taxon>Bacteria</taxon>
        <taxon>Pseudomonadati</taxon>
        <taxon>Bacteroidota</taxon>
        <taxon>Flavobacteriia</taxon>
        <taxon>Flavobacteriales</taxon>
        <taxon>Flavobacteriaceae</taxon>
        <taxon>Pricia</taxon>
    </lineage>
</organism>
<dbReference type="EC" id="2.4.-.-" evidence="5"/>
<dbReference type="CDD" id="cd00761">
    <property type="entry name" value="Glyco_tranf_GTA_type"/>
    <property type="match status" value="1"/>
</dbReference>
<feature type="transmembrane region" description="Helical" evidence="2">
    <location>
        <begin position="346"/>
        <end position="366"/>
    </location>
</feature>
<feature type="domain" description="Glycosyltransferase 2-like" evidence="3">
    <location>
        <begin position="6"/>
        <end position="125"/>
    </location>
</feature>
<protein>
    <submittedName>
        <fullName evidence="5">Glycosyltransferase</fullName>
        <ecNumber evidence="5">2.4.-.-</ecNumber>
    </submittedName>
</protein>
<evidence type="ECO:0000256" key="2">
    <source>
        <dbReference type="SAM" id="Phobius"/>
    </source>
</evidence>
<dbReference type="Proteomes" id="UP001250656">
    <property type="component" value="Unassembled WGS sequence"/>
</dbReference>
<keyword evidence="6" id="KW-1185">Reference proteome</keyword>
<dbReference type="InterPro" id="IPR001173">
    <property type="entry name" value="Glyco_trans_2-like"/>
</dbReference>
<dbReference type="Pfam" id="PF13632">
    <property type="entry name" value="Glyco_trans_2_3"/>
    <property type="match status" value="1"/>
</dbReference>
<gene>
    <name evidence="5" type="ORF">RQM65_18640</name>
</gene>
<evidence type="ECO:0000313" key="6">
    <source>
        <dbReference type="Proteomes" id="UP001250656"/>
    </source>
</evidence>
<dbReference type="Gene3D" id="3.90.550.10">
    <property type="entry name" value="Spore Coat Polysaccharide Biosynthesis Protein SpsA, Chain A"/>
    <property type="match status" value="1"/>
</dbReference>
<evidence type="ECO:0000313" key="5">
    <source>
        <dbReference type="EMBL" id="MDT7830694.1"/>
    </source>
</evidence>
<dbReference type="SUPFAM" id="SSF53448">
    <property type="entry name" value="Nucleotide-diphospho-sugar transferases"/>
    <property type="match status" value="1"/>
</dbReference>
<dbReference type="GO" id="GO:0016757">
    <property type="term" value="F:glycosyltransferase activity"/>
    <property type="evidence" value="ECO:0007669"/>
    <property type="project" value="UniProtKB-KW"/>
</dbReference>
<dbReference type="EMBL" id="JAVTTP010000002">
    <property type="protein sequence ID" value="MDT7830694.1"/>
    <property type="molecule type" value="Genomic_DNA"/>
</dbReference>
<evidence type="ECO:0000256" key="1">
    <source>
        <dbReference type="SAM" id="MobiDB-lite"/>
    </source>
</evidence>
<feature type="transmembrane region" description="Helical" evidence="2">
    <location>
        <begin position="298"/>
        <end position="317"/>
    </location>
</feature>
<name>A0ABU3LBX2_9FLAO</name>
<dbReference type="InterPro" id="IPR029044">
    <property type="entry name" value="Nucleotide-diphossugar_trans"/>
</dbReference>
<dbReference type="PANTHER" id="PTHR22916">
    <property type="entry name" value="GLYCOSYLTRANSFERASE"/>
    <property type="match status" value="1"/>
</dbReference>
<keyword evidence="5" id="KW-0808">Transferase</keyword>
<accession>A0ABU3LBX2</accession>
<evidence type="ECO:0000259" key="4">
    <source>
        <dbReference type="Pfam" id="PF13632"/>
    </source>
</evidence>
<feature type="compositionally biased region" description="Basic residues" evidence="1">
    <location>
        <begin position="154"/>
        <end position="166"/>
    </location>
</feature>
<feature type="domain" description="Glycosyltransferase 2-like" evidence="4">
    <location>
        <begin position="217"/>
        <end position="328"/>
    </location>
</feature>
<keyword evidence="5" id="KW-0328">Glycosyltransferase</keyword>
<reference evidence="5 6" key="1">
    <citation type="submission" date="2023-09" db="EMBL/GenBank/DDBJ databases">
        <title>Novel taxa isolated from Blanes Bay.</title>
        <authorList>
            <person name="Rey-Velasco X."/>
            <person name="Lucena T."/>
        </authorList>
    </citation>
    <scope>NUCLEOTIDE SEQUENCE [LARGE SCALE GENOMIC DNA]</scope>
    <source>
        <strain evidence="5 6">S334</strain>
    </source>
</reference>
<comment type="caution">
    <text evidence="5">The sequence shown here is derived from an EMBL/GenBank/DDBJ whole genome shotgun (WGS) entry which is preliminary data.</text>
</comment>
<dbReference type="PANTHER" id="PTHR22916:SF64">
    <property type="entry name" value="TRANSFERASE, PUTATIVE-RELATED"/>
    <property type="match status" value="1"/>
</dbReference>
<dbReference type="Pfam" id="PF00535">
    <property type="entry name" value="Glycos_transf_2"/>
    <property type="match status" value="1"/>
</dbReference>
<dbReference type="RefSeq" id="WP_314017194.1">
    <property type="nucleotide sequence ID" value="NZ_JAVTTP010000002.1"/>
</dbReference>